<evidence type="ECO:0000313" key="12">
    <source>
        <dbReference type="EMBL" id="PSF31743.1"/>
    </source>
</evidence>
<gene>
    <name evidence="12" type="ORF">C7H19_22215</name>
</gene>
<evidence type="ECO:0000256" key="8">
    <source>
        <dbReference type="ARBA" id="ARBA00022842"/>
    </source>
</evidence>
<keyword evidence="6" id="KW-0227">DNA damage</keyword>
<proteinExistence type="inferred from homology"/>
<reference evidence="12 13" key="1">
    <citation type="submission" date="2018-03" db="EMBL/GenBank/DDBJ databases">
        <title>The ancient ancestry and fast evolution of plastids.</title>
        <authorList>
            <person name="Moore K.R."/>
            <person name="Magnabosco C."/>
            <person name="Momper L."/>
            <person name="Gold D.A."/>
            <person name="Bosak T."/>
            <person name="Fournier G.P."/>
        </authorList>
    </citation>
    <scope>NUCLEOTIDE SEQUENCE [LARGE SCALE GENOMIC DNA]</scope>
    <source>
        <strain evidence="12 13">CCALA 016</strain>
    </source>
</reference>
<dbReference type="GO" id="GO:0046872">
    <property type="term" value="F:metal ion binding"/>
    <property type="evidence" value="ECO:0007669"/>
    <property type="project" value="UniProtKB-KW"/>
</dbReference>
<evidence type="ECO:0000256" key="2">
    <source>
        <dbReference type="ARBA" id="ARBA00022490"/>
    </source>
</evidence>
<comment type="caution">
    <text evidence="12">The sequence shown here is derived from an EMBL/GenBank/DDBJ whole genome shotgun (WGS) entry which is preliminary data.</text>
</comment>
<keyword evidence="2" id="KW-0963">Cytoplasm</keyword>
<dbReference type="GO" id="GO:0003677">
    <property type="term" value="F:DNA binding"/>
    <property type="evidence" value="ECO:0007669"/>
    <property type="project" value="UniProtKB-KW"/>
</dbReference>
<dbReference type="OrthoDB" id="426901at2"/>
<dbReference type="AlphaFoldDB" id="A0A2T1LRT8"/>
<evidence type="ECO:0000256" key="7">
    <source>
        <dbReference type="ARBA" id="ARBA00022801"/>
    </source>
</evidence>
<comment type="similarity">
    <text evidence="1">Belongs to the RuvC family.</text>
</comment>
<dbReference type="PANTHER" id="PTHR30194">
    <property type="entry name" value="CROSSOVER JUNCTION ENDODEOXYRIBONUCLEASE RUVC"/>
    <property type="match status" value="1"/>
</dbReference>
<name>A0A2T1LRT8_9CHRO</name>
<dbReference type="Proteomes" id="UP000239001">
    <property type="component" value="Unassembled WGS sequence"/>
</dbReference>
<accession>A0A2T1LRT8</accession>
<keyword evidence="4" id="KW-0479">Metal-binding</keyword>
<keyword evidence="10" id="KW-0233">DNA recombination</keyword>
<evidence type="ECO:0000256" key="3">
    <source>
        <dbReference type="ARBA" id="ARBA00022722"/>
    </source>
</evidence>
<dbReference type="InterPro" id="IPR002176">
    <property type="entry name" value="X-over_junc_endoDNase_RuvC"/>
</dbReference>
<dbReference type="Gene3D" id="3.30.420.10">
    <property type="entry name" value="Ribonuclease H-like superfamily/Ribonuclease H"/>
    <property type="match status" value="1"/>
</dbReference>
<evidence type="ECO:0000256" key="5">
    <source>
        <dbReference type="ARBA" id="ARBA00022759"/>
    </source>
</evidence>
<reference evidence="12 13" key="2">
    <citation type="submission" date="2018-03" db="EMBL/GenBank/DDBJ databases">
        <authorList>
            <person name="Keele B.F."/>
        </authorList>
    </citation>
    <scope>NUCLEOTIDE SEQUENCE [LARGE SCALE GENOMIC DNA]</scope>
    <source>
        <strain evidence="12 13">CCALA 016</strain>
    </source>
</reference>
<protein>
    <submittedName>
        <fullName evidence="12">Holliday junction resolvase</fullName>
    </submittedName>
</protein>
<dbReference type="GO" id="GO:0016787">
    <property type="term" value="F:hydrolase activity"/>
    <property type="evidence" value="ECO:0007669"/>
    <property type="project" value="UniProtKB-KW"/>
</dbReference>
<evidence type="ECO:0000313" key="13">
    <source>
        <dbReference type="Proteomes" id="UP000239001"/>
    </source>
</evidence>
<evidence type="ECO:0000256" key="11">
    <source>
        <dbReference type="ARBA" id="ARBA00023204"/>
    </source>
</evidence>
<dbReference type="InterPro" id="IPR012337">
    <property type="entry name" value="RNaseH-like_sf"/>
</dbReference>
<sequence length="226" mass="25348">MPNFSPRTDHLPKLISKWLHQPTKALRVPEVFIEQVEAYARLLDQGGSDLSIPVKPPQQPHSSQGEKIWLGIRPSLRQLGWSILKGRENEHPIVVDYGLIETEAKFPLPQRLVEIESDLTELVRQFQPHHVALEKPFINANFASGSSSLQALGVINLVIYRQCQVFPVLLYRATWKSHLGSPKADQREVAETVQLLFDLKRLTSQVGSEAIAIAYAGFCGLGISEK</sequence>
<keyword evidence="8" id="KW-0460">Magnesium</keyword>
<keyword evidence="9" id="KW-0238">DNA-binding</keyword>
<dbReference type="GO" id="GO:0006310">
    <property type="term" value="P:DNA recombination"/>
    <property type="evidence" value="ECO:0007669"/>
    <property type="project" value="UniProtKB-KW"/>
</dbReference>
<dbReference type="EMBL" id="PXOH01000041">
    <property type="protein sequence ID" value="PSF31743.1"/>
    <property type="molecule type" value="Genomic_DNA"/>
</dbReference>
<keyword evidence="7" id="KW-0378">Hydrolase</keyword>
<evidence type="ECO:0000256" key="4">
    <source>
        <dbReference type="ARBA" id="ARBA00022723"/>
    </source>
</evidence>
<dbReference type="Pfam" id="PF02075">
    <property type="entry name" value="RuvC"/>
    <property type="match status" value="1"/>
</dbReference>
<dbReference type="InterPro" id="IPR036397">
    <property type="entry name" value="RNaseH_sf"/>
</dbReference>
<dbReference type="RefSeq" id="WP_106459109.1">
    <property type="nucleotide sequence ID" value="NZ_PXOH01000041.1"/>
</dbReference>
<evidence type="ECO:0000256" key="6">
    <source>
        <dbReference type="ARBA" id="ARBA00022763"/>
    </source>
</evidence>
<keyword evidence="3" id="KW-0540">Nuclease</keyword>
<keyword evidence="13" id="KW-1185">Reference proteome</keyword>
<evidence type="ECO:0000256" key="10">
    <source>
        <dbReference type="ARBA" id="ARBA00023172"/>
    </source>
</evidence>
<dbReference type="SUPFAM" id="SSF53098">
    <property type="entry name" value="Ribonuclease H-like"/>
    <property type="match status" value="1"/>
</dbReference>
<dbReference type="PANTHER" id="PTHR30194:SF3">
    <property type="entry name" value="CROSSOVER JUNCTION ENDODEOXYRIBONUCLEASE RUVC"/>
    <property type="match status" value="1"/>
</dbReference>
<evidence type="ECO:0000256" key="1">
    <source>
        <dbReference type="ARBA" id="ARBA00009518"/>
    </source>
</evidence>
<evidence type="ECO:0000256" key="9">
    <source>
        <dbReference type="ARBA" id="ARBA00023125"/>
    </source>
</evidence>
<dbReference type="GO" id="GO:0004520">
    <property type="term" value="F:DNA endonuclease activity"/>
    <property type="evidence" value="ECO:0007669"/>
    <property type="project" value="InterPro"/>
</dbReference>
<dbReference type="PRINTS" id="PR00696">
    <property type="entry name" value="RSOLVASERUVC"/>
</dbReference>
<keyword evidence="11" id="KW-0234">DNA repair</keyword>
<dbReference type="GO" id="GO:0006281">
    <property type="term" value="P:DNA repair"/>
    <property type="evidence" value="ECO:0007669"/>
    <property type="project" value="UniProtKB-KW"/>
</dbReference>
<keyword evidence="5" id="KW-0255">Endonuclease</keyword>
<organism evidence="12 13">
    <name type="scientific">Aphanothece hegewaldii CCALA 016</name>
    <dbReference type="NCBI Taxonomy" id="2107694"/>
    <lineage>
        <taxon>Bacteria</taxon>
        <taxon>Bacillati</taxon>
        <taxon>Cyanobacteriota</taxon>
        <taxon>Cyanophyceae</taxon>
        <taxon>Oscillatoriophycideae</taxon>
        <taxon>Chroococcales</taxon>
        <taxon>Aphanothecaceae</taxon>
        <taxon>Aphanothece</taxon>
    </lineage>
</organism>